<evidence type="ECO:0000313" key="3">
    <source>
        <dbReference type="Proteomes" id="UP001596116"/>
    </source>
</evidence>
<keyword evidence="3" id="KW-1185">Reference proteome</keyword>
<protein>
    <submittedName>
        <fullName evidence="2">VPLPA-CTERM sorting domain-containing protein</fullName>
    </submittedName>
</protein>
<evidence type="ECO:0000256" key="1">
    <source>
        <dbReference type="SAM" id="SignalP"/>
    </source>
</evidence>
<feature type="signal peptide" evidence="1">
    <location>
        <begin position="1"/>
        <end position="21"/>
    </location>
</feature>
<feature type="chain" id="PRO_5045338764" evidence="1">
    <location>
        <begin position="22"/>
        <end position="242"/>
    </location>
</feature>
<reference evidence="2 3" key="1">
    <citation type="submission" date="2024-09" db="EMBL/GenBank/DDBJ databases">
        <authorList>
            <person name="Zhang Z.-H."/>
        </authorList>
    </citation>
    <scope>NUCLEOTIDE SEQUENCE [LARGE SCALE GENOMIC DNA]</scope>
    <source>
        <strain evidence="2 3">HHTR114</strain>
    </source>
</reference>
<dbReference type="Proteomes" id="UP001596116">
    <property type="component" value="Unassembled WGS sequence"/>
</dbReference>
<comment type="caution">
    <text evidence="2">The sequence shown here is derived from an EMBL/GenBank/DDBJ whole genome shotgun (WGS) entry which is preliminary data.</text>
</comment>
<proteinExistence type="predicted"/>
<organism evidence="2 3">
    <name type="scientific">Hyphococcus aureus</name>
    <dbReference type="NCBI Taxonomy" id="2666033"/>
    <lineage>
        <taxon>Bacteria</taxon>
        <taxon>Pseudomonadati</taxon>
        <taxon>Pseudomonadota</taxon>
        <taxon>Alphaproteobacteria</taxon>
        <taxon>Parvularculales</taxon>
        <taxon>Parvularculaceae</taxon>
        <taxon>Hyphococcus</taxon>
    </lineage>
</organism>
<dbReference type="NCBIfam" id="TIGR03370">
    <property type="entry name" value="VPLPA-CTERM"/>
    <property type="match status" value="1"/>
</dbReference>
<accession>A0ABW1KS91</accession>
<dbReference type="InterPro" id="IPR022472">
    <property type="entry name" value="VPLPA-CTERM"/>
</dbReference>
<sequence length="242" mass="25187">MKSILATALGLAFAFAASAQAAPMNLGGVAFDTDDAATTVLWAQGGVFAGNLDDRREACVDPTDPTSTVGSNGVECRAVEVVGFDLDTDVELDENNTVLQDPDVLAAFFENGKTLINGAGNDVIVFETLDQDDPPAVTLILNGDQIIGDKLSVVEVDGKKYTIWGFDFSDLGFAMGAAIAAPLYVQTSRDDENTPVGSSDIAAIVGLSFEEPMPEVPLPAAAWLFMAGVAGFGFAGKRKSVA</sequence>
<dbReference type="RefSeq" id="WP_379880686.1">
    <property type="nucleotide sequence ID" value="NZ_JBHPON010000001.1"/>
</dbReference>
<name>A0ABW1KS91_9PROT</name>
<dbReference type="EMBL" id="JBHPON010000001">
    <property type="protein sequence ID" value="MFC6034020.1"/>
    <property type="molecule type" value="Genomic_DNA"/>
</dbReference>
<evidence type="ECO:0000313" key="2">
    <source>
        <dbReference type="EMBL" id="MFC6034020.1"/>
    </source>
</evidence>
<keyword evidence="1" id="KW-0732">Signal</keyword>
<gene>
    <name evidence="2" type="ORF">ACFMB1_00615</name>
</gene>